<reference evidence="2 3" key="1">
    <citation type="submission" date="2019-07" db="EMBL/GenBank/DDBJ databases">
        <authorList>
            <person name="Kim J.K."/>
            <person name="Cheong H.-M."/>
            <person name="Choi Y."/>
            <person name="Hwang K.J."/>
            <person name="Lee S."/>
            <person name="Choi C."/>
        </authorList>
    </citation>
    <scope>NUCLEOTIDE SEQUENCE [LARGE SCALE GENOMIC DNA]</scope>
    <source>
        <strain evidence="2 3">KS 22</strain>
    </source>
</reference>
<dbReference type="RefSeq" id="WP_182300499.1">
    <property type="nucleotide sequence ID" value="NZ_CP041969.1"/>
</dbReference>
<sequence length="78" mass="8651">MSQNKQEQDLQAKSKDKTTANFFTVGGILVGILGFSWQEEMGKFGLLFGIAATILILGIGEVIRYLQVIARKLPNHEK</sequence>
<evidence type="ECO:0000313" key="3">
    <source>
        <dbReference type="Proteomes" id="UP000515679"/>
    </source>
</evidence>
<keyword evidence="1" id="KW-1133">Transmembrane helix</keyword>
<name>A0A7G5C4Y1_9BACL</name>
<feature type="transmembrane region" description="Helical" evidence="1">
    <location>
        <begin position="44"/>
        <end position="66"/>
    </location>
</feature>
<keyword evidence="3" id="KW-1185">Reference proteome</keyword>
<accession>A0A7G5C4Y1</accession>
<dbReference type="KEGG" id="cchl:FPL14_26180"/>
<evidence type="ECO:0000313" key="2">
    <source>
        <dbReference type="EMBL" id="QMV44265.1"/>
    </source>
</evidence>
<evidence type="ECO:0000256" key="1">
    <source>
        <dbReference type="SAM" id="Phobius"/>
    </source>
</evidence>
<keyword evidence="1" id="KW-0472">Membrane</keyword>
<gene>
    <name evidence="2" type="ORF">FPL14_26180</name>
</gene>
<feature type="transmembrane region" description="Helical" evidence="1">
    <location>
        <begin position="20"/>
        <end position="38"/>
    </location>
</feature>
<dbReference type="Proteomes" id="UP000515679">
    <property type="component" value="Chromosome"/>
</dbReference>
<protein>
    <submittedName>
        <fullName evidence="2">Uncharacterized protein</fullName>
    </submittedName>
</protein>
<organism evidence="2 3">
    <name type="scientific">Cohnella cholangitidis</name>
    <dbReference type="NCBI Taxonomy" id="2598458"/>
    <lineage>
        <taxon>Bacteria</taxon>
        <taxon>Bacillati</taxon>
        <taxon>Bacillota</taxon>
        <taxon>Bacilli</taxon>
        <taxon>Bacillales</taxon>
        <taxon>Paenibacillaceae</taxon>
        <taxon>Cohnella</taxon>
    </lineage>
</organism>
<proteinExistence type="predicted"/>
<keyword evidence="1" id="KW-0812">Transmembrane</keyword>
<dbReference type="EMBL" id="CP041969">
    <property type="protein sequence ID" value="QMV44265.1"/>
    <property type="molecule type" value="Genomic_DNA"/>
</dbReference>
<dbReference type="AlphaFoldDB" id="A0A7G5C4Y1"/>